<dbReference type="Proteomes" id="UP001500689">
    <property type="component" value="Unassembled WGS sequence"/>
</dbReference>
<keyword evidence="2" id="KW-1185">Reference proteome</keyword>
<proteinExistence type="predicted"/>
<accession>A0ABP6XM39</accession>
<evidence type="ECO:0000313" key="2">
    <source>
        <dbReference type="Proteomes" id="UP001500689"/>
    </source>
</evidence>
<evidence type="ECO:0000313" key="1">
    <source>
        <dbReference type="EMBL" id="GAA3569371.1"/>
    </source>
</evidence>
<reference evidence="2" key="1">
    <citation type="journal article" date="2019" name="Int. J. Syst. Evol. Microbiol.">
        <title>The Global Catalogue of Microorganisms (GCM) 10K type strain sequencing project: providing services to taxonomists for standard genome sequencing and annotation.</title>
        <authorList>
            <consortium name="The Broad Institute Genomics Platform"/>
            <consortium name="The Broad Institute Genome Sequencing Center for Infectious Disease"/>
            <person name="Wu L."/>
            <person name="Ma J."/>
        </authorList>
    </citation>
    <scope>NUCLEOTIDE SEQUENCE [LARGE SCALE GENOMIC DNA]</scope>
    <source>
        <strain evidence="2">JCM 16898</strain>
    </source>
</reference>
<protein>
    <submittedName>
        <fullName evidence="1">Uncharacterized protein</fullName>
    </submittedName>
</protein>
<organism evidence="1 2">
    <name type="scientific">Amycolatopsis ultiminotia</name>
    <dbReference type="NCBI Taxonomy" id="543629"/>
    <lineage>
        <taxon>Bacteria</taxon>
        <taxon>Bacillati</taxon>
        <taxon>Actinomycetota</taxon>
        <taxon>Actinomycetes</taxon>
        <taxon>Pseudonocardiales</taxon>
        <taxon>Pseudonocardiaceae</taxon>
        <taxon>Amycolatopsis</taxon>
    </lineage>
</organism>
<gene>
    <name evidence="1" type="ORF">GCM10022222_61950</name>
</gene>
<sequence length="86" mass="9172">MPRVCATGALVKVCYQAMGDYIFVEDLVADGNPVSVNWRIPSAGRSGQCITSLGKGASAFCNKNFPEHTTIVFTDNSASLKLQTTT</sequence>
<dbReference type="EMBL" id="BAAAZN010000015">
    <property type="protein sequence ID" value="GAA3569371.1"/>
    <property type="molecule type" value="Genomic_DNA"/>
</dbReference>
<comment type="caution">
    <text evidence="1">The sequence shown here is derived from an EMBL/GenBank/DDBJ whole genome shotgun (WGS) entry which is preliminary data.</text>
</comment>
<name>A0ABP6XM39_9PSEU</name>